<dbReference type="InterPro" id="IPR036318">
    <property type="entry name" value="FAD-bd_PCMH-like_sf"/>
</dbReference>
<evidence type="ECO:0000259" key="6">
    <source>
        <dbReference type="PROSITE" id="PS51387"/>
    </source>
</evidence>
<proteinExistence type="inferred from homology"/>
<evidence type="ECO:0000256" key="1">
    <source>
        <dbReference type="ARBA" id="ARBA00001974"/>
    </source>
</evidence>
<name>A0A7L7LG25_9BACT</name>
<dbReference type="InterPro" id="IPR012951">
    <property type="entry name" value="BBE"/>
</dbReference>
<protein>
    <submittedName>
        <fullName evidence="7">FAD-binding oxidoreductase</fullName>
    </submittedName>
</protein>
<dbReference type="InterPro" id="IPR006094">
    <property type="entry name" value="Oxid_FAD_bind_N"/>
</dbReference>
<feature type="domain" description="FAD-binding PCMH-type" evidence="6">
    <location>
        <begin position="37"/>
        <end position="208"/>
    </location>
</feature>
<dbReference type="SUPFAM" id="SSF56176">
    <property type="entry name" value="FAD-binding/transporter-associated domain-like"/>
    <property type="match status" value="1"/>
</dbReference>
<dbReference type="GO" id="GO:0016491">
    <property type="term" value="F:oxidoreductase activity"/>
    <property type="evidence" value="ECO:0007669"/>
    <property type="project" value="UniProtKB-KW"/>
</dbReference>
<dbReference type="PANTHER" id="PTHR42973">
    <property type="entry name" value="BINDING OXIDOREDUCTASE, PUTATIVE (AFU_ORTHOLOGUE AFUA_1G17690)-RELATED"/>
    <property type="match status" value="1"/>
</dbReference>
<dbReference type="GO" id="GO:0071949">
    <property type="term" value="F:FAD binding"/>
    <property type="evidence" value="ECO:0007669"/>
    <property type="project" value="InterPro"/>
</dbReference>
<dbReference type="EMBL" id="CP055153">
    <property type="protein sequence ID" value="QMU31627.1"/>
    <property type="molecule type" value="Genomic_DNA"/>
</dbReference>
<evidence type="ECO:0000256" key="5">
    <source>
        <dbReference type="ARBA" id="ARBA00023002"/>
    </source>
</evidence>
<evidence type="ECO:0000313" key="8">
    <source>
        <dbReference type="Proteomes" id="UP000514509"/>
    </source>
</evidence>
<evidence type="ECO:0000256" key="4">
    <source>
        <dbReference type="ARBA" id="ARBA00022827"/>
    </source>
</evidence>
<evidence type="ECO:0000313" key="7">
    <source>
        <dbReference type="EMBL" id="QMU31627.1"/>
    </source>
</evidence>
<dbReference type="Gene3D" id="3.40.462.20">
    <property type="match status" value="1"/>
</dbReference>
<dbReference type="Gene3D" id="3.30.465.10">
    <property type="match status" value="1"/>
</dbReference>
<reference evidence="7 8" key="1">
    <citation type="submission" date="2020-08" db="EMBL/GenBank/DDBJ databases">
        <title>Adhaeribacter dokdonensis sp. nov., isolated from the rhizosphere of Elymus tsukushiensis, a plant native to the Dokdo Islands, Republic of Korea.</title>
        <authorList>
            <person name="Ghim S.Y."/>
        </authorList>
    </citation>
    <scope>NUCLEOTIDE SEQUENCE [LARGE SCALE GENOMIC DNA]</scope>
    <source>
        <strain evidence="7 8">KUDC8001</strain>
    </source>
</reference>
<dbReference type="Proteomes" id="UP000514509">
    <property type="component" value="Chromosome"/>
</dbReference>
<keyword evidence="8" id="KW-1185">Reference proteome</keyword>
<dbReference type="InterPro" id="IPR016166">
    <property type="entry name" value="FAD-bd_PCMH"/>
</dbReference>
<dbReference type="PROSITE" id="PS00862">
    <property type="entry name" value="OX2_COVAL_FAD"/>
    <property type="match status" value="1"/>
</dbReference>
<dbReference type="PROSITE" id="PS51387">
    <property type="entry name" value="FAD_PCMH"/>
    <property type="match status" value="1"/>
</dbReference>
<dbReference type="InterPro" id="IPR050416">
    <property type="entry name" value="FAD-linked_Oxidoreductase"/>
</dbReference>
<dbReference type="InterPro" id="IPR016167">
    <property type="entry name" value="FAD-bd_PCMH_sub1"/>
</dbReference>
<dbReference type="InterPro" id="IPR006093">
    <property type="entry name" value="Oxy_OxRdtase_FAD_BS"/>
</dbReference>
<keyword evidence="4" id="KW-0274">FAD</keyword>
<organism evidence="7 8">
    <name type="scientific">Adhaeribacter radiodurans</name>
    <dbReference type="NCBI Taxonomy" id="2745197"/>
    <lineage>
        <taxon>Bacteria</taxon>
        <taxon>Pseudomonadati</taxon>
        <taxon>Bacteroidota</taxon>
        <taxon>Cytophagia</taxon>
        <taxon>Cytophagales</taxon>
        <taxon>Hymenobacteraceae</taxon>
        <taxon>Adhaeribacter</taxon>
    </lineage>
</organism>
<sequence length="459" mass="50622">MLAEVEPIAQFKMNLRGKLIEPHDADYETCRKVYNGMIDKRPTMIARCLDEADVIAAVNFARENNLLVAIRGGGHNGAGLGMCDGGLVIDLSLMKGTHVDAVEKTIQVQGGCTLGDVDHATHAFGMAIPMGIQSTTGIAGLTLGGGVGHLSRKCGLTIDNLLEADVVLADGQFVRASEEENSDLFWAIRGGGGNFGVVTSFLFRTHPISMVYGGPMLWELTDAKEVMKWYHEFIKGASDDINGFFAFLTVPPGPPFPEHLHLRNMCAVVWCYTGKLEDAEKAFEPIRNFKKPALDLVGPLPVPALQSMFDPLMPTGMQWYWKGDYVKELTDEAIDLYIEHGSKLPTMLSTMHLYPINGAAGRVDKNAMAWNFRDANYAMVIAGIDPDPANKDVITTWAKDYWNAVHPHSEGGSYINFMMEEGQDRVKATYGSNYEKLVTIKKKYDPNNLFRVNQNIIPV</sequence>
<evidence type="ECO:0000256" key="3">
    <source>
        <dbReference type="ARBA" id="ARBA00022630"/>
    </source>
</evidence>
<dbReference type="Pfam" id="PF01565">
    <property type="entry name" value="FAD_binding_4"/>
    <property type="match status" value="1"/>
</dbReference>
<dbReference type="KEGG" id="add:HUW48_19335"/>
<dbReference type="Pfam" id="PF08031">
    <property type="entry name" value="BBE"/>
    <property type="match status" value="1"/>
</dbReference>
<comment type="similarity">
    <text evidence="2">Belongs to the oxygen-dependent FAD-linked oxidoreductase family.</text>
</comment>
<dbReference type="PANTHER" id="PTHR42973:SF39">
    <property type="entry name" value="FAD-BINDING PCMH-TYPE DOMAIN-CONTAINING PROTEIN"/>
    <property type="match status" value="1"/>
</dbReference>
<evidence type="ECO:0000256" key="2">
    <source>
        <dbReference type="ARBA" id="ARBA00005466"/>
    </source>
</evidence>
<accession>A0A7L7LG25</accession>
<comment type="cofactor">
    <cofactor evidence="1">
        <name>FAD</name>
        <dbReference type="ChEBI" id="CHEBI:57692"/>
    </cofactor>
</comment>
<keyword evidence="5" id="KW-0560">Oxidoreductase</keyword>
<keyword evidence="3" id="KW-0285">Flavoprotein</keyword>
<dbReference type="AlphaFoldDB" id="A0A7L7LG25"/>
<gene>
    <name evidence="7" type="ORF">HUW48_19335</name>
</gene>
<dbReference type="InterPro" id="IPR016169">
    <property type="entry name" value="FAD-bd_PCMH_sub2"/>
</dbReference>
<dbReference type="Gene3D" id="3.30.43.10">
    <property type="entry name" value="Uridine Diphospho-n-acetylenolpyruvylglucosamine Reductase, domain 2"/>
    <property type="match status" value="1"/>
</dbReference>